<evidence type="ECO:0000256" key="2">
    <source>
        <dbReference type="SAM" id="MobiDB-lite"/>
    </source>
</evidence>
<keyword evidence="4" id="KW-1185">Reference proteome</keyword>
<feature type="region of interest" description="Disordered" evidence="2">
    <location>
        <begin position="1"/>
        <end position="32"/>
    </location>
</feature>
<dbReference type="InParanoid" id="A0A078AME7"/>
<name>A0A078AME7_STYLE</name>
<evidence type="ECO:0000313" key="4">
    <source>
        <dbReference type="Proteomes" id="UP000039865"/>
    </source>
</evidence>
<organism evidence="3 4">
    <name type="scientific">Stylonychia lemnae</name>
    <name type="common">Ciliate</name>
    <dbReference type="NCBI Taxonomy" id="5949"/>
    <lineage>
        <taxon>Eukaryota</taxon>
        <taxon>Sar</taxon>
        <taxon>Alveolata</taxon>
        <taxon>Ciliophora</taxon>
        <taxon>Intramacronucleata</taxon>
        <taxon>Spirotrichea</taxon>
        <taxon>Stichotrichia</taxon>
        <taxon>Sporadotrichida</taxon>
        <taxon>Oxytrichidae</taxon>
        <taxon>Stylonychinae</taxon>
        <taxon>Stylonychia</taxon>
    </lineage>
</organism>
<gene>
    <name evidence="3" type="primary">Contig18324.g19463</name>
    <name evidence="3" type="ORF">STYLEM_12125</name>
</gene>
<feature type="compositionally biased region" description="Polar residues" evidence="2">
    <location>
        <begin position="10"/>
        <end position="25"/>
    </location>
</feature>
<sequence length="464" mass="53909">MENVTKKQKSSSIKMAVQNQESQRAQPEEGQKWNRYFDDLKDKVKHQREQIKQYDDKIAQHREKQYNNEIHQKLIDKMKQQRVYHLQRSFANQAPQKTERLYQRVQQNTALPFIKRDKTVSPTKRANHTSSSPSRTLLRGRKQLNNHQQPQIEIVENLDQNDDDYNDGGTGFFITRISDKNVDYINQQKNLIAHSTVINNQAKRTDMNISTNHYSEDQSEMFENFKLKDFLTQINRCKEKEVPIEIPGFGYNSCAYAKLVDEEKVAYDKNRKSSYSDQIFIEQQFLKSSAKLRKAENRLVIYFFEVYQISKQFEKLKTELGKSKESDYDINQFSGGNLSDLPVNSTIHNRDKSTEQQNQPLKNILKSISEINRKGIDQNIHYNKSKGGLIQQNKTSFSNINSGIQTANTTLQAGTGILGYQPTGKEFGVKTGQAFFNFNRSIMKDKIASRRQSNDSVDHIYNGD</sequence>
<feature type="coiled-coil region" evidence="1">
    <location>
        <begin position="37"/>
        <end position="64"/>
    </location>
</feature>
<keyword evidence="1" id="KW-0175">Coiled coil</keyword>
<dbReference type="EMBL" id="CCKQ01011515">
    <property type="protein sequence ID" value="CDW83086.1"/>
    <property type="molecule type" value="Genomic_DNA"/>
</dbReference>
<evidence type="ECO:0000313" key="3">
    <source>
        <dbReference type="EMBL" id="CDW83086.1"/>
    </source>
</evidence>
<feature type="region of interest" description="Disordered" evidence="2">
    <location>
        <begin position="116"/>
        <end position="138"/>
    </location>
</feature>
<protein>
    <submittedName>
        <fullName evidence="3">Uncharacterized protein</fullName>
    </submittedName>
</protein>
<accession>A0A078AME7</accession>
<reference evidence="3 4" key="1">
    <citation type="submission" date="2014-06" db="EMBL/GenBank/DDBJ databases">
        <authorList>
            <person name="Swart Estienne"/>
        </authorList>
    </citation>
    <scope>NUCLEOTIDE SEQUENCE [LARGE SCALE GENOMIC DNA]</scope>
    <source>
        <strain evidence="3 4">130c</strain>
    </source>
</reference>
<evidence type="ECO:0000256" key="1">
    <source>
        <dbReference type="SAM" id="Coils"/>
    </source>
</evidence>
<proteinExistence type="predicted"/>
<feature type="compositionally biased region" description="Polar residues" evidence="2">
    <location>
        <begin position="120"/>
        <end position="135"/>
    </location>
</feature>
<dbReference type="AlphaFoldDB" id="A0A078AME7"/>
<dbReference type="Proteomes" id="UP000039865">
    <property type="component" value="Unassembled WGS sequence"/>
</dbReference>